<evidence type="ECO:0000256" key="4">
    <source>
        <dbReference type="ARBA" id="ARBA00023239"/>
    </source>
</evidence>
<dbReference type="AlphaFoldDB" id="A0A1H6THK9"/>
<dbReference type="STRING" id="408657.SAMN04487995_2158"/>
<keyword evidence="6" id="KW-1185">Reference proteome</keyword>
<evidence type="ECO:0000256" key="2">
    <source>
        <dbReference type="ARBA" id="ARBA00006472"/>
    </source>
</evidence>
<dbReference type="SUPFAM" id="SSF55248">
    <property type="entry name" value="PCD-like"/>
    <property type="match status" value="1"/>
</dbReference>
<dbReference type="PANTHER" id="PTHR12599">
    <property type="entry name" value="PTERIN-4-ALPHA-CARBINOLAMINE DEHYDRATASE"/>
    <property type="match status" value="1"/>
</dbReference>
<proteinExistence type="inferred from homology"/>
<dbReference type="InterPro" id="IPR001533">
    <property type="entry name" value="Pterin_deHydtase"/>
</dbReference>
<evidence type="ECO:0000313" key="6">
    <source>
        <dbReference type="Proteomes" id="UP000199532"/>
    </source>
</evidence>
<dbReference type="EC" id="4.2.1.96" evidence="3"/>
<dbReference type="Gene3D" id="3.30.1360.20">
    <property type="entry name" value="Transcriptional coactivator/pterin dehydratase"/>
    <property type="match status" value="1"/>
</dbReference>
<dbReference type="GO" id="GO:0008124">
    <property type="term" value="F:4-alpha-hydroxytetrahydrobiopterin dehydratase activity"/>
    <property type="evidence" value="ECO:0007669"/>
    <property type="project" value="UniProtKB-EC"/>
</dbReference>
<dbReference type="Pfam" id="PF01329">
    <property type="entry name" value="Pterin_4a"/>
    <property type="match status" value="1"/>
</dbReference>
<sequence>MWKEEDDKLKRTFVFKDFKSAFAFMTKVAAVADRLDHHPWWSNAYNKVEFELSTHDAGDKVTDKDKHLADSIDAIYADMA</sequence>
<dbReference type="GO" id="GO:0006729">
    <property type="term" value="P:tetrahydrobiopterin biosynthetic process"/>
    <property type="evidence" value="ECO:0007669"/>
    <property type="project" value="InterPro"/>
</dbReference>
<keyword evidence="4" id="KW-0456">Lyase</keyword>
<evidence type="ECO:0000313" key="5">
    <source>
        <dbReference type="EMBL" id="SEI77664.1"/>
    </source>
</evidence>
<gene>
    <name evidence="5" type="ORF">SAMN04487995_2158</name>
</gene>
<organism evidence="5 6">
    <name type="scientific">Dyadobacter koreensis</name>
    <dbReference type="NCBI Taxonomy" id="408657"/>
    <lineage>
        <taxon>Bacteria</taxon>
        <taxon>Pseudomonadati</taxon>
        <taxon>Bacteroidota</taxon>
        <taxon>Cytophagia</taxon>
        <taxon>Cytophagales</taxon>
        <taxon>Spirosomataceae</taxon>
        <taxon>Dyadobacter</taxon>
    </lineage>
</organism>
<dbReference type="PANTHER" id="PTHR12599:SF0">
    <property type="entry name" value="PTERIN-4-ALPHA-CARBINOLAMINE DEHYDRATASE"/>
    <property type="match status" value="1"/>
</dbReference>
<comment type="catalytic activity">
    <reaction evidence="1">
        <text>(4aS,6R)-4a-hydroxy-L-erythro-5,6,7,8-tetrahydrobiopterin = (6R)-L-erythro-6,7-dihydrobiopterin + H2O</text>
        <dbReference type="Rhea" id="RHEA:11920"/>
        <dbReference type="ChEBI" id="CHEBI:15377"/>
        <dbReference type="ChEBI" id="CHEBI:15642"/>
        <dbReference type="ChEBI" id="CHEBI:43120"/>
        <dbReference type="EC" id="4.2.1.96"/>
    </reaction>
</comment>
<reference evidence="5 6" key="1">
    <citation type="submission" date="2016-10" db="EMBL/GenBank/DDBJ databases">
        <authorList>
            <person name="de Groot N.N."/>
        </authorList>
    </citation>
    <scope>NUCLEOTIDE SEQUENCE [LARGE SCALE GENOMIC DNA]</scope>
    <source>
        <strain evidence="5 6">DSM 19938</strain>
    </source>
</reference>
<name>A0A1H6THK9_9BACT</name>
<evidence type="ECO:0000256" key="1">
    <source>
        <dbReference type="ARBA" id="ARBA00001554"/>
    </source>
</evidence>
<accession>A0A1H6THK9</accession>
<dbReference type="OrthoDB" id="9794987at2"/>
<dbReference type="Proteomes" id="UP000199532">
    <property type="component" value="Unassembled WGS sequence"/>
</dbReference>
<dbReference type="RefSeq" id="WP_090335158.1">
    <property type="nucleotide sequence ID" value="NZ_FNXY01000003.1"/>
</dbReference>
<protein>
    <recommendedName>
        <fullName evidence="3">4a-hydroxytetrahydrobiopterin dehydratase</fullName>
        <ecNumber evidence="3">4.2.1.96</ecNumber>
    </recommendedName>
</protein>
<evidence type="ECO:0000256" key="3">
    <source>
        <dbReference type="ARBA" id="ARBA00013252"/>
    </source>
</evidence>
<comment type="similarity">
    <text evidence="2">Belongs to the pterin-4-alpha-carbinolamine dehydratase family.</text>
</comment>
<dbReference type="EMBL" id="FNXY01000003">
    <property type="protein sequence ID" value="SEI77664.1"/>
    <property type="molecule type" value="Genomic_DNA"/>
</dbReference>
<dbReference type="InterPro" id="IPR036428">
    <property type="entry name" value="PCD_sf"/>
</dbReference>